<organism evidence="6 7">
    <name type="scientific">Verminephrobacter eiseniae (strain EF01-2)</name>
    <dbReference type="NCBI Taxonomy" id="391735"/>
    <lineage>
        <taxon>Bacteria</taxon>
        <taxon>Pseudomonadati</taxon>
        <taxon>Pseudomonadota</taxon>
        <taxon>Betaproteobacteria</taxon>
        <taxon>Burkholderiales</taxon>
        <taxon>Comamonadaceae</taxon>
        <taxon>Verminephrobacter</taxon>
    </lineage>
</organism>
<dbReference type="Pfam" id="PF00072">
    <property type="entry name" value="Response_reg"/>
    <property type="match status" value="1"/>
</dbReference>
<sequence>MNTETIRTLIVDDHAVVRSGYRSYLEQVPGFQVVAEADCANEAYAQYKRMHPDVVIMDIMLQGASGIDASRRILSNHPGAKILIFSMYVSPVLLQQALNVGVLGAVGKQCDPDTLREAAIAVAGGDRYLDASMAQSLVFSRYDRGQKIFDALSPREFEIFLLLISGAPVKEIAQALNLSAKTVANRASMIRQKLGVSSDIQLVKLAVAADIVPWIRPDRATS</sequence>
<dbReference type="PRINTS" id="PR00038">
    <property type="entry name" value="HTHLUXR"/>
</dbReference>
<feature type="domain" description="Response regulatory" evidence="5">
    <location>
        <begin position="7"/>
        <end position="123"/>
    </location>
</feature>
<dbReference type="eggNOG" id="COG2197">
    <property type="taxonomic scope" value="Bacteria"/>
</dbReference>
<dbReference type="PROSITE" id="PS50110">
    <property type="entry name" value="RESPONSE_REGULATORY"/>
    <property type="match status" value="1"/>
</dbReference>
<dbReference type="EMBL" id="CP000542">
    <property type="protein sequence ID" value="ABM59033.1"/>
    <property type="molecule type" value="Genomic_DNA"/>
</dbReference>
<dbReference type="RefSeq" id="WP_011811025.1">
    <property type="nucleotide sequence ID" value="NC_008786.1"/>
</dbReference>
<dbReference type="HOGENOM" id="CLU_000445_90_1_4"/>
<feature type="modified residue" description="4-aspartylphosphate" evidence="3">
    <location>
        <position position="58"/>
    </location>
</feature>
<dbReference type="SMART" id="SM00448">
    <property type="entry name" value="REC"/>
    <property type="match status" value="1"/>
</dbReference>
<dbReference type="InterPro" id="IPR011006">
    <property type="entry name" value="CheY-like_superfamily"/>
</dbReference>
<evidence type="ECO:0000256" key="1">
    <source>
        <dbReference type="ARBA" id="ARBA00022553"/>
    </source>
</evidence>
<proteinExistence type="predicted"/>
<dbReference type="PANTHER" id="PTHR43214:SF43">
    <property type="entry name" value="TWO-COMPONENT RESPONSE REGULATOR"/>
    <property type="match status" value="1"/>
</dbReference>
<dbReference type="PROSITE" id="PS50043">
    <property type="entry name" value="HTH_LUXR_2"/>
    <property type="match status" value="1"/>
</dbReference>
<evidence type="ECO:0000259" key="4">
    <source>
        <dbReference type="PROSITE" id="PS50043"/>
    </source>
</evidence>
<dbReference type="InterPro" id="IPR039420">
    <property type="entry name" value="WalR-like"/>
</dbReference>
<feature type="domain" description="HTH luxR-type" evidence="4">
    <location>
        <begin position="145"/>
        <end position="210"/>
    </location>
</feature>
<dbReference type="GO" id="GO:0000160">
    <property type="term" value="P:phosphorelay signal transduction system"/>
    <property type="evidence" value="ECO:0007669"/>
    <property type="project" value="InterPro"/>
</dbReference>
<dbReference type="OrthoDB" id="9780593at2"/>
<dbReference type="InterPro" id="IPR058245">
    <property type="entry name" value="NreC/VraR/RcsB-like_REC"/>
</dbReference>
<dbReference type="PANTHER" id="PTHR43214">
    <property type="entry name" value="TWO-COMPONENT RESPONSE REGULATOR"/>
    <property type="match status" value="1"/>
</dbReference>
<dbReference type="CDD" id="cd17535">
    <property type="entry name" value="REC_NarL-like"/>
    <property type="match status" value="1"/>
</dbReference>
<dbReference type="SMART" id="SM00421">
    <property type="entry name" value="HTH_LUXR"/>
    <property type="match status" value="1"/>
</dbReference>
<reference evidence="7" key="1">
    <citation type="submission" date="2006-12" db="EMBL/GenBank/DDBJ databases">
        <title>Complete sequence of chromosome 1 of Verminephrobacter eiseniae EF01-2.</title>
        <authorList>
            <person name="Copeland A."/>
            <person name="Lucas S."/>
            <person name="Lapidus A."/>
            <person name="Barry K."/>
            <person name="Detter J.C."/>
            <person name="Glavina del Rio T."/>
            <person name="Dalin E."/>
            <person name="Tice H."/>
            <person name="Pitluck S."/>
            <person name="Chertkov O."/>
            <person name="Brettin T."/>
            <person name="Bruce D."/>
            <person name="Han C."/>
            <person name="Tapia R."/>
            <person name="Gilna P."/>
            <person name="Schmutz J."/>
            <person name="Larimer F."/>
            <person name="Land M."/>
            <person name="Hauser L."/>
            <person name="Kyrpides N."/>
            <person name="Kim E."/>
            <person name="Stahl D."/>
            <person name="Richardson P."/>
        </authorList>
    </citation>
    <scope>NUCLEOTIDE SEQUENCE [LARGE SCALE GENOMIC DNA]</scope>
    <source>
        <strain evidence="7">EF01-2</strain>
    </source>
</reference>
<dbReference type="Pfam" id="PF00196">
    <property type="entry name" value="GerE"/>
    <property type="match status" value="1"/>
</dbReference>
<dbReference type="KEGG" id="vei:Veis_3303"/>
<evidence type="ECO:0000259" key="5">
    <source>
        <dbReference type="PROSITE" id="PS50110"/>
    </source>
</evidence>
<dbReference type="Proteomes" id="UP000000374">
    <property type="component" value="Chromosome"/>
</dbReference>
<dbReference type="AlphaFoldDB" id="A1WN26"/>
<dbReference type="InterPro" id="IPR001789">
    <property type="entry name" value="Sig_transdc_resp-reg_receiver"/>
</dbReference>
<evidence type="ECO:0000256" key="2">
    <source>
        <dbReference type="ARBA" id="ARBA00023125"/>
    </source>
</evidence>
<dbReference type="CDD" id="cd06170">
    <property type="entry name" value="LuxR_C_like"/>
    <property type="match status" value="1"/>
</dbReference>
<evidence type="ECO:0000256" key="3">
    <source>
        <dbReference type="PROSITE-ProRule" id="PRU00169"/>
    </source>
</evidence>
<dbReference type="GO" id="GO:0003677">
    <property type="term" value="F:DNA binding"/>
    <property type="evidence" value="ECO:0007669"/>
    <property type="project" value="UniProtKB-KW"/>
</dbReference>
<dbReference type="Gene3D" id="3.40.50.2300">
    <property type="match status" value="1"/>
</dbReference>
<protein>
    <submittedName>
        <fullName evidence="6">Two component transcriptional regulator, LuxR family</fullName>
    </submittedName>
</protein>
<dbReference type="SUPFAM" id="SSF46894">
    <property type="entry name" value="C-terminal effector domain of the bipartite response regulators"/>
    <property type="match status" value="1"/>
</dbReference>
<name>A1WN26_VEREI</name>
<keyword evidence="7" id="KW-1185">Reference proteome</keyword>
<accession>A1WN26</accession>
<dbReference type="InterPro" id="IPR016032">
    <property type="entry name" value="Sig_transdc_resp-reg_C-effctor"/>
</dbReference>
<gene>
    <name evidence="6" type="ordered locus">Veis_3303</name>
</gene>
<keyword evidence="2" id="KW-0238">DNA-binding</keyword>
<keyword evidence="1 3" id="KW-0597">Phosphoprotein</keyword>
<evidence type="ECO:0000313" key="7">
    <source>
        <dbReference type="Proteomes" id="UP000000374"/>
    </source>
</evidence>
<dbReference type="GeneID" id="76461748"/>
<dbReference type="GO" id="GO:0006355">
    <property type="term" value="P:regulation of DNA-templated transcription"/>
    <property type="evidence" value="ECO:0007669"/>
    <property type="project" value="InterPro"/>
</dbReference>
<dbReference type="SUPFAM" id="SSF52172">
    <property type="entry name" value="CheY-like"/>
    <property type="match status" value="1"/>
</dbReference>
<dbReference type="InterPro" id="IPR000792">
    <property type="entry name" value="Tscrpt_reg_LuxR_C"/>
</dbReference>
<dbReference type="STRING" id="391735.Veis_3303"/>
<evidence type="ECO:0000313" key="6">
    <source>
        <dbReference type="EMBL" id="ABM59033.1"/>
    </source>
</evidence>